<name>A0A147GZM4_9BURK</name>
<organism evidence="2 3">
    <name type="scientific">Pseudacidovorax intermedius</name>
    <dbReference type="NCBI Taxonomy" id="433924"/>
    <lineage>
        <taxon>Bacteria</taxon>
        <taxon>Pseudomonadati</taxon>
        <taxon>Pseudomonadota</taxon>
        <taxon>Betaproteobacteria</taxon>
        <taxon>Burkholderiales</taxon>
        <taxon>Comamonadaceae</taxon>
        <taxon>Pseudacidovorax</taxon>
    </lineage>
</organism>
<dbReference type="Proteomes" id="UP000072741">
    <property type="component" value="Unassembled WGS sequence"/>
</dbReference>
<evidence type="ECO:0008006" key="4">
    <source>
        <dbReference type="Google" id="ProtNLM"/>
    </source>
</evidence>
<accession>A0A147GZM4</accession>
<comment type="caution">
    <text evidence="2">The sequence shown here is derived from an EMBL/GenBank/DDBJ whole genome shotgun (WGS) entry which is preliminary data.</text>
</comment>
<evidence type="ECO:0000313" key="3">
    <source>
        <dbReference type="Proteomes" id="UP000072741"/>
    </source>
</evidence>
<gene>
    <name evidence="2" type="ORF">NS331_08980</name>
</gene>
<reference evidence="2 3" key="1">
    <citation type="journal article" date="2016" name="Front. Microbiol.">
        <title>Genomic Resource of Rice Seed Associated Bacteria.</title>
        <authorList>
            <person name="Midha S."/>
            <person name="Bansal K."/>
            <person name="Sharma S."/>
            <person name="Kumar N."/>
            <person name="Patil P.P."/>
            <person name="Chaudhry V."/>
            <person name="Patil P.B."/>
        </authorList>
    </citation>
    <scope>NUCLEOTIDE SEQUENCE [LARGE SCALE GENOMIC DNA]</scope>
    <source>
        <strain evidence="2 3">NS331</strain>
    </source>
</reference>
<evidence type="ECO:0000256" key="1">
    <source>
        <dbReference type="SAM" id="Phobius"/>
    </source>
</evidence>
<proteinExistence type="predicted"/>
<keyword evidence="1" id="KW-0812">Transmembrane</keyword>
<keyword evidence="1" id="KW-1133">Transmembrane helix</keyword>
<dbReference type="RefSeq" id="WP_242873698.1">
    <property type="nucleotide sequence ID" value="NZ_LDSL01000052.1"/>
</dbReference>
<dbReference type="AlphaFoldDB" id="A0A147GZM4"/>
<keyword evidence="1" id="KW-0472">Membrane</keyword>
<protein>
    <recommendedName>
        <fullName evidence="4">ABC transporter permease</fullName>
    </recommendedName>
</protein>
<feature type="non-terminal residue" evidence="2">
    <location>
        <position position="84"/>
    </location>
</feature>
<evidence type="ECO:0000313" key="2">
    <source>
        <dbReference type="EMBL" id="KTT23014.1"/>
    </source>
</evidence>
<keyword evidence="3" id="KW-1185">Reference proteome</keyword>
<sequence>MLQFISRRLGRLSVGRKLLLIYLLDLTAVIFISGILINEKFIAIDFGRKEAAGTAYIDALRPTVLALAGWQGAKVDDDAALASA</sequence>
<dbReference type="EMBL" id="LDSL01000052">
    <property type="protein sequence ID" value="KTT23014.1"/>
    <property type="molecule type" value="Genomic_DNA"/>
</dbReference>
<feature type="transmembrane region" description="Helical" evidence="1">
    <location>
        <begin position="20"/>
        <end position="38"/>
    </location>
</feature>